<reference evidence="2 4" key="1">
    <citation type="submission" date="2015-10" db="EMBL/GenBank/DDBJ databases">
        <title>Draft genome sequence of Salegentibacter salinarum KCTC 12975.</title>
        <authorList>
            <person name="Lin W."/>
            <person name="Zheng Q."/>
        </authorList>
    </citation>
    <scope>NUCLEOTIDE SEQUENCE [LARGE SCALE GENOMIC DNA]</scope>
    <source>
        <strain evidence="2 4">KCTC 12974</strain>
    </source>
</reference>
<evidence type="ECO:0000313" key="1">
    <source>
        <dbReference type="EMBL" id="OEY72816.1"/>
    </source>
</evidence>
<accession>A0A2N0TX50</accession>
<evidence type="ECO:0000313" key="4">
    <source>
        <dbReference type="Proteomes" id="UP000232533"/>
    </source>
</evidence>
<dbReference type="Proteomes" id="UP000176009">
    <property type="component" value="Unassembled WGS sequence"/>
</dbReference>
<comment type="caution">
    <text evidence="2">The sequence shown here is derived from an EMBL/GenBank/DDBJ whole genome shotgun (WGS) entry which is preliminary data.</text>
</comment>
<sequence length="169" mass="20284">MKNKEKNNIFYRNPEFLIPCFWEFGYRYDSLSRHCHLNKGFIEKRIAEIKKYPTDLLDHVEEGRKKYFEEKAARKVQDKETMMFYEDNRSEEMMVDYTENIEADINFFPESLKASTLAMALSTFENLLGDISKDIAKNLNVEVDLPKKPMPYNSKYLIEKKRMMTFWTN</sequence>
<protein>
    <submittedName>
        <fullName evidence="2">Uncharacterized protein</fullName>
    </submittedName>
</protein>
<organism evidence="2 4">
    <name type="scientific">Salegentibacter salarius</name>
    <dbReference type="NCBI Taxonomy" id="435906"/>
    <lineage>
        <taxon>Bacteria</taxon>
        <taxon>Pseudomonadati</taxon>
        <taxon>Bacteroidota</taxon>
        <taxon>Flavobacteriia</taxon>
        <taxon>Flavobacteriales</taxon>
        <taxon>Flavobacteriaceae</taxon>
        <taxon>Salegentibacter</taxon>
    </lineage>
</organism>
<keyword evidence="3" id="KW-1185">Reference proteome</keyword>
<dbReference type="RefSeq" id="WP_070053943.1">
    <property type="nucleotide sequence ID" value="NZ_FVZF01000020.1"/>
</dbReference>
<dbReference type="EMBL" id="LKTR01000016">
    <property type="protein sequence ID" value="PKD19276.1"/>
    <property type="molecule type" value="Genomic_DNA"/>
</dbReference>
<reference evidence="1 3" key="2">
    <citation type="submission" date="2016-09" db="EMBL/GenBank/DDBJ databases">
        <title>Genome Sequence of Salegentibacter salarius,Isolated from a Marine Solar Saltern of the Yellow Sea in South Korea.</title>
        <authorList>
            <person name="Zheng Q."/>
            <person name="Liu Y."/>
        </authorList>
    </citation>
    <scope>NUCLEOTIDE SEQUENCE [LARGE SCALE GENOMIC DNA]</scope>
    <source>
        <strain evidence="1 3">KCTC 12974</strain>
    </source>
</reference>
<dbReference type="Proteomes" id="UP000232533">
    <property type="component" value="Unassembled WGS sequence"/>
</dbReference>
<name>A0A2N0TX50_9FLAO</name>
<evidence type="ECO:0000313" key="2">
    <source>
        <dbReference type="EMBL" id="PKD19276.1"/>
    </source>
</evidence>
<evidence type="ECO:0000313" key="3">
    <source>
        <dbReference type="Proteomes" id="UP000176009"/>
    </source>
</evidence>
<dbReference type="AlphaFoldDB" id="A0A2N0TX50"/>
<proteinExistence type="predicted"/>
<dbReference type="EMBL" id="MJBR01000013">
    <property type="protein sequence ID" value="OEY72816.1"/>
    <property type="molecule type" value="Genomic_DNA"/>
</dbReference>
<gene>
    <name evidence="2" type="ORF">APR40_11250</name>
    <name evidence="1" type="ORF">BHS39_11270</name>
</gene>